<dbReference type="AlphaFoldDB" id="A0AAV7QD70"/>
<evidence type="ECO:0000313" key="3">
    <source>
        <dbReference type="Proteomes" id="UP001066276"/>
    </source>
</evidence>
<feature type="region of interest" description="Disordered" evidence="1">
    <location>
        <begin position="1"/>
        <end position="26"/>
    </location>
</feature>
<accession>A0AAV7QD70</accession>
<dbReference type="EMBL" id="JANPWB010000010">
    <property type="protein sequence ID" value="KAJ1137574.1"/>
    <property type="molecule type" value="Genomic_DNA"/>
</dbReference>
<gene>
    <name evidence="2" type="ORF">NDU88_003972</name>
</gene>
<sequence length="167" mass="18255">MDLRRSFAQHQKSNLQASRQRKARPSRLQVGLSVLLKCQSTGSNFQLMLTIVNICGTKVTAKRGGEEVFQNMSHFKKFPGPLPFTPELVGDDLGGVPEDTSHQVTPPRWPGQEGGPDLTGSPPAEGVTAPLVTRGRSGKARYNLRANPASSLLMQIHVTYDCLWMGD</sequence>
<feature type="compositionally biased region" description="Polar residues" evidence="1">
    <location>
        <begin position="8"/>
        <end position="18"/>
    </location>
</feature>
<dbReference type="Proteomes" id="UP001066276">
    <property type="component" value="Chromosome 6"/>
</dbReference>
<organism evidence="2 3">
    <name type="scientific">Pleurodeles waltl</name>
    <name type="common">Iberian ribbed newt</name>
    <dbReference type="NCBI Taxonomy" id="8319"/>
    <lineage>
        <taxon>Eukaryota</taxon>
        <taxon>Metazoa</taxon>
        <taxon>Chordata</taxon>
        <taxon>Craniata</taxon>
        <taxon>Vertebrata</taxon>
        <taxon>Euteleostomi</taxon>
        <taxon>Amphibia</taxon>
        <taxon>Batrachia</taxon>
        <taxon>Caudata</taxon>
        <taxon>Salamandroidea</taxon>
        <taxon>Salamandridae</taxon>
        <taxon>Pleurodelinae</taxon>
        <taxon>Pleurodeles</taxon>
    </lineage>
</organism>
<evidence type="ECO:0000256" key="1">
    <source>
        <dbReference type="SAM" id="MobiDB-lite"/>
    </source>
</evidence>
<comment type="caution">
    <text evidence="2">The sequence shown here is derived from an EMBL/GenBank/DDBJ whole genome shotgun (WGS) entry which is preliminary data.</text>
</comment>
<protein>
    <submittedName>
        <fullName evidence="2">Uncharacterized protein</fullName>
    </submittedName>
</protein>
<keyword evidence="3" id="KW-1185">Reference proteome</keyword>
<reference evidence="2" key="1">
    <citation type="journal article" date="2022" name="bioRxiv">
        <title>Sequencing and chromosome-scale assembly of the giantPleurodeles waltlgenome.</title>
        <authorList>
            <person name="Brown T."/>
            <person name="Elewa A."/>
            <person name="Iarovenko S."/>
            <person name="Subramanian E."/>
            <person name="Araus A.J."/>
            <person name="Petzold A."/>
            <person name="Susuki M."/>
            <person name="Suzuki K.-i.T."/>
            <person name="Hayashi T."/>
            <person name="Toyoda A."/>
            <person name="Oliveira C."/>
            <person name="Osipova E."/>
            <person name="Leigh N.D."/>
            <person name="Simon A."/>
            <person name="Yun M.H."/>
        </authorList>
    </citation>
    <scope>NUCLEOTIDE SEQUENCE</scope>
    <source>
        <strain evidence="2">20211129_DDA</strain>
        <tissue evidence="2">Liver</tissue>
    </source>
</reference>
<proteinExistence type="predicted"/>
<name>A0AAV7QD70_PLEWA</name>
<feature type="region of interest" description="Disordered" evidence="1">
    <location>
        <begin position="95"/>
        <end position="130"/>
    </location>
</feature>
<evidence type="ECO:0000313" key="2">
    <source>
        <dbReference type="EMBL" id="KAJ1137574.1"/>
    </source>
</evidence>